<evidence type="ECO:0000313" key="2">
    <source>
        <dbReference type="Proteomes" id="UP000483004"/>
    </source>
</evidence>
<protein>
    <submittedName>
        <fullName evidence="1">Protein-tyrosine-phosphatase</fullName>
    </submittedName>
</protein>
<accession>A0A6L3VEQ1</accession>
<evidence type="ECO:0000313" key="1">
    <source>
        <dbReference type="EMBL" id="KAB2363653.1"/>
    </source>
</evidence>
<sequence length="37" mass="3498">MRTPRTSGVLLGTALLAGALTAPPALAGVPARAPAAS</sequence>
<name>A0A6L3VEQ1_9ACTN</name>
<dbReference type="EMBL" id="WBMR01000237">
    <property type="protein sequence ID" value="KAB2363653.1"/>
    <property type="molecule type" value="Genomic_DNA"/>
</dbReference>
<organism evidence="1 2">
    <name type="scientific">Actinomadura montaniterrae</name>
    <dbReference type="NCBI Taxonomy" id="1803903"/>
    <lineage>
        <taxon>Bacteria</taxon>
        <taxon>Bacillati</taxon>
        <taxon>Actinomycetota</taxon>
        <taxon>Actinomycetes</taxon>
        <taxon>Streptosporangiales</taxon>
        <taxon>Thermomonosporaceae</taxon>
        <taxon>Actinomadura</taxon>
    </lineage>
</organism>
<reference evidence="1 2" key="1">
    <citation type="submission" date="2019-09" db="EMBL/GenBank/DDBJ databases">
        <title>Actinomadura physcomitrii sp. nov., a novel actinomycete isolated from moss [Physcomitrium sphaericum (Ludw) Fuernr].</title>
        <authorList>
            <person name="Liu C."/>
            <person name="Zhuang X."/>
        </authorList>
    </citation>
    <scope>NUCLEOTIDE SEQUENCE [LARGE SCALE GENOMIC DNA]</scope>
    <source>
        <strain evidence="1 2">CYP1-1B</strain>
    </source>
</reference>
<dbReference type="Proteomes" id="UP000483004">
    <property type="component" value="Unassembled WGS sequence"/>
</dbReference>
<proteinExistence type="predicted"/>
<feature type="non-terminal residue" evidence="1">
    <location>
        <position position="37"/>
    </location>
</feature>
<comment type="caution">
    <text evidence="1">The sequence shown here is derived from an EMBL/GenBank/DDBJ whole genome shotgun (WGS) entry which is preliminary data.</text>
</comment>
<dbReference type="AlphaFoldDB" id="A0A6L3VEQ1"/>
<keyword evidence="2" id="KW-1185">Reference proteome</keyword>
<gene>
    <name evidence="1" type="ORF">F9B16_42665</name>
</gene>